<reference evidence="2" key="1">
    <citation type="journal article" date="2013" name="Genome Biol.">
        <title>Reference genomes and transcriptomes of Nicotiana sylvestris and Nicotiana tomentosiformis.</title>
        <authorList>
            <person name="Sierro N."/>
            <person name="Battey J.N."/>
            <person name="Ouadi S."/>
            <person name="Bovet L."/>
            <person name="Goepfert S."/>
            <person name="Bakaher N."/>
            <person name="Peitsch M.C."/>
            <person name="Ivanov N.V."/>
        </authorList>
    </citation>
    <scope>NUCLEOTIDE SEQUENCE [LARGE SCALE GENOMIC DNA]</scope>
</reference>
<organism evidence="2 3">
    <name type="scientific">Nicotiana sylvestris</name>
    <name type="common">Wood tobacco</name>
    <name type="synonym">South American tobacco</name>
    <dbReference type="NCBI Taxonomy" id="4096"/>
    <lineage>
        <taxon>Eukaryota</taxon>
        <taxon>Viridiplantae</taxon>
        <taxon>Streptophyta</taxon>
        <taxon>Embryophyta</taxon>
        <taxon>Tracheophyta</taxon>
        <taxon>Spermatophyta</taxon>
        <taxon>Magnoliopsida</taxon>
        <taxon>eudicotyledons</taxon>
        <taxon>Gunneridae</taxon>
        <taxon>Pentapetalae</taxon>
        <taxon>asterids</taxon>
        <taxon>lamiids</taxon>
        <taxon>Solanales</taxon>
        <taxon>Solanaceae</taxon>
        <taxon>Nicotianoideae</taxon>
        <taxon>Nicotianeae</taxon>
        <taxon>Nicotiana</taxon>
    </lineage>
</organism>
<keyword evidence="2" id="KW-1185">Reference proteome</keyword>
<sequence length="483" mass="53312">MEERMEFAKEEGLHQLIALRNVLPKLFGIKEPSLIGQLAPRQLLIMVDQHEDFVNSLVRSVNYFKYNGKEHQIRIFPWSLDFKVNEETTKAVVWISLPNLPTELFAMKALLSIASVVGKPIAIDKATQTKSRPSAARVKVILDLMDKLHDKLFLQFVDKQTGKIVEFFQDFVYDNLPLYCNYCKHQGHDEKTCRRLNKNTTRNVQGHEETVDIDRVMPAEVLALAEEMSKVEKLQGDARDYLIAKSQQKTNASLHADIPVDRSLARVSNAVNLVRETMLMKETGQVVSAGNVDEGVVFNGGVIAPVEAALYRISEELQVDAHAVKDPKNNRVAPGQFLPELTKPTAAISTRVPNTKVAALEAAVQTPSINVAGVRGSGVKEVGQSCKGQRQEKDQQVTQAEIKKNEANKGGETTDRGALKPTVVLKHTVDPAVIDPKFKSAGQLEVVAAQKSDAQGVQNAKAGDWSVVHRSHPSPNKATADLV</sequence>
<evidence type="ECO:0000313" key="3">
    <source>
        <dbReference type="RefSeq" id="XP_009799814.1"/>
    </source>
</evidence>
<evidence type="ECO:0000256" key="1">
    <source>
        <dbReference type="SAM" id="MobiDB-lite"/>
    </source>
</evidence>
<dbReference type="PANTHER" id="PTHR31286:SF104">
    <property type="entry name" value="PEROXIDASE"/>
    <property type="match status" value="1"/>
</dbReference>
<feature type="region of interest" description="Disordered" evidence="1">
    <location>
        <begin position="383"/>
        <end position="419"/>
    </location>
</feature>
<dbReference type="Proteomes" id="UP000189701">
    <property type="component" value="Unplaced"/>
</dbReference>
<accession>A0A1U7YKQ0</accession>
<protein>
    <submittedName>
        <fullName evidence="3">Uncharacterized protein LOC104245823 isoform X2</fullName>
    </submittedName>
</protein>
<feature type="compositionally biased region" description="Basic and acidic residues" evidence="1">
    <location>
        <begin position="389"/>
        <end position="418"/>
    </location>
</feature>
<dbReference type="AlphaFoldDB" id="A0A1U7YKQ0"/>
<dbReference type="RefSeq" id="XP_009799814.1">
    <property type="nucleotide sequence ID" value="XM_009801512.1"/>
</dbReference>
<proteinExistence type="predicted"/>
<evidence type="ECO:0000313" key="2">
    <source>
        <dbReference type="Proteomes" id="UP000189701"/>
    </source>
</evidence>
<gene>
    <name evidence="3" type="primary">LOC104245823</name>
</gene>
<reference evidence="3" key="2">
    <citation type="submission" date="2025-08" db="UniProtKB">
        <authorList>
            <consortium name="RefSeq"/>
        </authorList>
    </citation>
    <scope>IDENTIFICATION</scope>
    <source>
        <tissue evidence="3">Leaf</tissue>
    </source>
</reference>
<feature type="region of interest" description="Disordered" evidence="1">
    <location>
        <begin position="451"/>
        <end position="483"/>
    </location>
</feature>
<dbReference type="PANTHER" id="PTHR31286">
    <property type="entry name" value="GLYCINE-RICH CELL WALL STRUCTURAL PROTEIN 1.8-LIKE"/>
    <property type="match status" value="1"/>
</dbReference>
<dbReference type="InterPro" id="IPR040256">
    <property type="entry name" value="At4g02000-like"/>
</dbReference>
<name>A0A1U7YKQ0_NICSY</name>